<dbReference type="STRING" id="3641.A0A061F1D1"/>
<name>A0A061F1D1_THECC</name>
<reference evidence="2 3" key="1">
    <citation type="journal article" date="2013" name="Genome Biol.">
        <title>The genome sequence of the most widely cultivated cacao type and its use to identify candidate genes regulating pod color.</title>
        <authorList>
            <person name="Motamayor J.C."/>
            <person name="Mockaitis K."/>
            <person name="Schmutz J."/>
            <person name="Haiminen N."/>
            <person name="Iii D.L."/>
            <person name="Cornejo O."/>
            <person name="Findley S.D."/>
            <person name="Zheng P."/>
            <person name="Utro F."/>
            <person name="Royaert S."/>
            <person name="Saski C."/>
            <person name="Jenkins J."/>
            <person name="Podicheti R."/>
            <person name="Zhao M."/>
            <person name="Scheffler B.E."/>
            <person name="Stack J.C."/>
            <person name="Feltus F.A."/>
            <person name="Mustiga G.M."/>
            <person name="Amores F."/>
            <person name="Phillips W."/>
            <person name="Marelli J.P."/>
            <person name="May G.D."/>
            <person name="Shapiro H."/>
            <person name="Ma J."/>
            <person name="Bustamante C.D."/>
            <person name="Schnell R.J."/>
            <person name="Main D."/>
            <person name="Gilbert D."/>
            <person name="Parida L."/>
            <person name="Kuhn D.N."/>
        </authorList>
    </citation>
    <scope>NUCLEOTIDE SEQUENCE [LARGE SCALE GENOMIC DNA]</scope>
    <source>
        <strain evidence="3">cv. Matina 1-6</strain>
    </source>
</reference>
<organism evidence="2 3">
    <name type="scientific">Theobroma cacao</name>
    <name type="common">Cacao</name>
    <name type="synonym">Cocoa</name>
    <dbReference type="NCBI Taxonomy" id="3641"/>
    <lineage>
        <taxon>Eukaryota</taxon>
        <taxon>Viridiplantae</taxon>
        <taxon>Streptophyta</taxon>
        <taxon>Embryophyta</taxon>
        <taxon>Tracheophyta</taxon>
        <taxon>Spermatophyta</taxon>
        <taxon>Magnoliopsida</taxon>
        <taxon>eudicotyledons</taxon>
        <taxon>Gunneridae</taxon>
        <taxon>Pentapetalae</taxon>
        <taxon>rosids</taxon>
        <taxon>malvids</taxon>
        <taxon>Malvales</taxon>
        <taxon>Malvaceae</taxon>
        <taxon>Byttnerioideae</taxon>
        <taxon>Theobroma</taxon>
    </lineage>
</organism>
<accession>A0A061F1D1</accession>
<dbReference type="AlphaFoldDB" id="A0A061F1D1"/>
<keyword evidence="1" id="KW-1133">Transmembrane helix</keyword>
<dbReference type="PANTHER" id="PTHR33306:SF1">
    <property type="entry name" value="EXPRESSED PROTEIN"/>
    <property type="match status" value="1"/>
</dbReference>
<dbReference type="EMBL" id="CM001883">
    <property type="protein sequence ID" value="EOY10861.1"/>
    <property type="molecule type" value="Genomic_DNA"/>
</dbReference>
<protein>
    <submittedName>
        <fullName evidence="2">Uncharacterized protein</fullName>
    </submittedName>
</protein>
<keyword evidence="1" id="KW-0812">Transmembrane</keyword>
<feature type="transmembrane region" description="Helical" evidence="1">
    <location>
        <begin position="68"/>
        <end position="88"/>
    </location>
</feature>
<gene>
    <name evidence="2" type="ORF">TCM_026155</name>
</gene>
<dbReference type="HOGENOM" id="CLU_1716538_0_0_1"/>
<proteinExistence type="predicted"/>
<dbReference type="Proteomes" id="UP000026915">
    <property type="component" value="Chromosome 5"/>
</dbReference>
<dbReference type="InParanoid" id="A0A061F1D1"/>
<evidence type="ECO:0000256" key="1">
    <source>
        <dbReference type="SAM" id="Phobius"/>
    </source>
</evidence>
<evidence type="ECO:0000313" key="3">
    <source>
        <dbReference type="Proteomes" id="UP000026915"/>
    </source>
</evidence>
<dbReference type="eggNOG" id="ENOG502S1BY">
    <property type="taxonomic scope" value="Eukaryota"/>
</dbReference>
<keyword evidence="1" id="KW-0472">Membrane</keyword>
<evidence type="ECO:0000313" key="2">
    <source>
        <dbReference type="EMBL" id="EOY10861.1"/>
    </source>
</evidence>
<dbReference type="PANTHER" id="PTHR33306">
    <property type="entry name" value="EXPRESSED PROTEIN-RELATED-RELATED"/>
    <property type="match status" value="1"/>
</dbReference>
<feature type="transmembrane region" description="Helical" evidence="1">
    <location>
        <begin position="34"/>
        <end position="53"/>
    </location>
</feature>
<keyword evidence="3" id="KW-1185">Reference proteome</keyword>
<dbReference type="Gramene" id="EOY10861">
    <property type="protein sequence ID" value="EOY10861"/>
    <property type="gene ID" value="TCM_026155"/>
</dbReference>
<sequence>MYFVIRDRSPNCTTSYIIVIKQYKHNVTREVRRCTHGVILVVVLGIVVLAPFLLGDQGDAITEAITELLSSVDLLLLPIILLLTIRFFSSDRGSFIPSISSTGEPDSIHLVSCSPFGVALFLVAPQTLGSSLPHTTFTSLVVMMTPIFDSASI</sequence>